<accession>A0A928HJ72</accession>
<evidence type="ECO:0000256" key="1">
    <source>
        <dbReference type="ARBA" id="ARBA00000385"/>
    </source>
</evidence>
<dbReference type="InterPro" id="IPR014780">
    <property type="entry name" value="tRNA_psdUridine_synth_TruB"/>
</dbReference>
<evidence type="ECO:0000256" key="2">
    <source>
        <dbReference type="ARBA" id="ARBA00005642"/>
    </source>
</evidence>
<evidence type="ECO:0000256" key="5">
    <source>
        <dbReference type="HAMAP-Rule" id="MF_01080"/>
    </source>
</evidence>
<dbReference type="Gene3D" id="3.30.2350.10">
    <property type="entry name" value="Pseudouridine synthase"/>
    <property type="match status" value="1"/>
</dbReference>
<dbReference type="EC" id="5.4.99.25" evidence="5"/>
<dbReference type="InterPro" id="IPR002501">
    <property type="entry name" value="PsdUridine_synth_N"/>
</dbReference>
<dbReference type="GO" id="GO:0160148">
    <property type="term" value="F:tRNA pseudouridine(55) synthase activity"/>
    <property type="evidence" value="ECO:0007669"/>
    <property type="project" value="UniProtKB-EC"/>
</dbReference>
<evidence type="ECO:0000256" key="3">
    <source>
        <dbReference type="ARBA" id="ARBA00022694"/>
    </source>
</evidence>
<comment type="catalytic activity">
    <reaction evidence="1 5">
        <text>uridine(55) in tRNA = pseudouridine(55) in tRNA</text>
        <dbReference type="Rhea" id="RHEA:42532"/>
        <dbReference type="Rhea" id="RHEA-COMP:10101"/>
        <dbReference type="Rhea" id="RHEA-COMP:10102"/>
        <dbReference type="ChEBI" id="CHEBI:65314"/>
        <dbReference type="ChEBI" id="CHEBI:65315"/>
        <dbReference type="EC" id="5.4.99.25"/>
    </reaction>
</comment>
<comment type="caution">
    <text evidence="7">The sequence shown here is derived from an EMBL/GenBank/DDBJ whole genome shotgun (WGS) entry which is preliminary data.</text>
</comment>
<dbReference type="GO" id="GO:0031119">
    <property type="term" value="P:tRNA pseudouridine synthesis"/>
    <property type="evidence" value="ECO:0007669"/>
    <property type="project" value="UniProtKB-UniRule"/>
</dbReference>
<dbReference type="NCBIfam" id="TIGR00431">
    <property type="entry name" value="TruB"/>
    <property type="match status" value="1"/>
</dbReference>
<comment type="function">
    <text evidence="5">Responsible for synthesis of pseudouridine from uracil-55 in the psi GC loop of transfer RNAs.</text>
</comment>
<keyword evidence="4 5" id="KW-0413">Isomerase</keyword>
<dbReference type="Pfam" id="PF01509">
    <property type="entry name" value="TruB_N"/>
    <property type="match status" value="1"/>
</dbReference>
<dbReference type="GO" id="GO:1990481">
    <property type="term" value="P:mRNA pseudouridine synthesis"/>
    <property type="evidence" value="ECO:0007669"/>
    <property type="project" value="TreeGrafter"/>
</dbReference>
<dbReference type="GO" id="GO:0003723">
    <property type="term" value="F:RNA binding"/>
    <property type="evidence" value="ECO:0007669"/>
    <property type="project" value="InterPro"/>
</dbReference>
<sequence length="245" mass="27697">MNWLKWYMMLSKTCTEPAKSGILLIRKPKDFSSHDIIAICRRVMKTKKIGHSGTLDPMATGLLILLIGREATRKQDQFLKLDKVYSATLTLGEETDSWDAYGEVIRTAPVPSLTQPQLEEAVKSLSGKIRQPIPFFSAKRINGNRMYELARKGAEMERKYNEVTVEWLRVQLDSPSQISFTVRCSCGTYVRSLGYMLAEKLGTAGHLTVLTREQIGSFEVKDAFDGNLLKNCEAETLYNRLLPVI</sequence>
<evidence type="ECO:0000256" key="4">
    <source>
        <dbReference type="ARBA" id="ARBA00023235"/>
    </source>
</evidence>
<organism evidence="7 8">
    <name type="scientific">Candidatus Avelusimicrobium gallicola</name>
    <dbReference type="NCBI Taxonomy" id="2562704"/>
    <lineage>
        <taxon>Bacteria</taxon>
        <taxon>Pseudomonadati</taxon>
        <taxon>Elusimicrobiota</taxon>
        <taxon>Elusimicrobia</taxon>
        <taxon>Elusimicrobiales</taxon>
        <taxon>Elusimicrobiaceae</taxon>
        <taxon>Candidatus Avelusimicrobium</taxon>
    </lineage>
</organism>
<dbReference type="EMBL" id="SUVG01000007">
    <property type="protein sequence ID" value="MBE6421735.1"/>
    <property type="molecule type" value="Genomic_DNA"/>
</dbReference>
<gene>
    <name evidence="5 7" type="primary">truB</name>
    <name evidence="7" type="ORF">E7027_06405</name>
</gene>
<dbReference type="Proteomes" id="UP000725649">
    <property type="component" value="Unassembled WGS sequence"/>
</dbReference>
<dbReference type="InterPro" id="IPR020103">
    <property type="entry name" value="PsdUridine_synth_cat_dom_sf"/>
</dbReference>
<dbReference type="SUPFAM" id="SSF55120">
    <property type="entry name" value="Pseudouridine synthase"/>
    <property type="match status" value="1"/>
</dbReference>
<dbReference type="CDD" id="cd02573">
    <property type="entry name" value="PseudoU_synth_EcTruB"/>
    <property type="match status" value="1"/>
</dbReference>
<dbReference type="HAMAP" id="MF_01080">
    <property type="entry name" value="TruB_bact"/>
    <property type="match status" value="1"/>
</dbReference>
<dbReference type="PANTHER" id="PTHR13767:SF2">
    <property type="entry name" value="PSEUDOURIDYLATE SYNTHASE TRUB1"/>
    <property type="match status" value="1"/>
</dbReference>
<comment type="similarity">
    <text evidence="2 5">Belongs to the pseudouridine synthase TruB family. Type 1 subfamily.</text>
</comment>
<feature type="active site" description="Nucleophile" evidence="5">
    <location>
        <position position="56"/>
    </location>
</feature>
<keyword evidence="3 5" id="KW-0819">tRNA processing</keyword>
<name>A0A928HJ72_9BACT</name>
<evidence type="ECO:0000259" key="6">
    <source>
        <dbReference type="Pfam" id="PF01509"/>
    </source>
</evidence>
<dbReference type="AlphaFoldDB" id="A0A928HJ72"/>
<evidence type="ECO:0000313" key="7">
    <source>
        <dbReference type="EMBL" id="MBE6421735.1"/>
    </source>
</evidence>
<feature type="domain" description="Pseudouridine synthase II N-terminal" evidence="6">
    <location>
        <begin position="41"/>
        <end position="190"/>
    </location>
</feature>
<protein>
    <recommendedName>
        <fullName evidence="5">tRNA pseudouridine synthase B</fullName>
        <ecNumber evidence="5">5.4.99.25</ecNumber>
    </recommendedName>
    <alternativeName>
        <fullName evidence="5">tRNA pseudouridine(55) synthase</fullName>
        <shortName evidence="5">Psi55 synthase</shortName>
    </alternativeName>
    <alternativeName>
        <fullName evidence="5">tRNA pseudouridylate synthase</fullName>
    </alternativeName>
    <alternativeName>
        <fullName evidence="5">tRNA-uridine isomerase</fullName>
    </alternativeName>
</protein>
<dbReference type="PANTHER" id="PTHR13767">
    <property type="entry name" value="TRNA-PSEUDOURIDINE SYNTHASE"/>
    <property type="match status" value="1"/>
</dbReference>
<evidence type="ECO:0000313" key="8">
    <source>
        <dbReference type="Proteomes" id="UP000725649"/>
    </source>
</evidence>
<proteinExistence type="inferred from homology"/>
<reference evidence="7" key="1">
    <citation type="submission" date="2019-04" db="EMBL/GenBank/DDBJ databases">
        <title>Evolution of Biomass-Degrading Anaerobic Consortia Revealed by Metagenomics.</title>
        <authorList>
            <person name="Peng X."/>
        </authorList>
    </citation>
    <scope>NUCLEOTIDE SEQUENCE</scope>
    <source>
        <strain evidence="7">SIG66</strain>
    </source>
</reference>